<feature type="compositionally biased region" description="Acidic residues" evidence="1">
    <location>
        <begin position="61"/>
        <end position="79"/>
    </location>
</feature>
<dbReference type="RefSeq" id="WP_377025292.1">
    <property type="nucleotide sequence ID" value="NZ_JBHLTS010000075.1"/>
</dbReference>
<gene>
    <name evidence="2" type="ORF">ACFFGT_25240</name>
</gene>
<dbReference type="Proteomes" id="UP001589828">
    <property type="component" value="Unassembled WGS sequence"/>
</dbReference>
<organism evidence="2 3">
    <name type="scientific">Mucilaginibacter angelicae</name>
    <dbReference type="NCBI Taxonomy" id="869718"/>
    <lineage>
        <taxon>Bacteria</taxon>
        <taxon>Pseudomonadati</taxon>
        <taxon>Bacteroidota</taxon>
        <taxon>Sphingobacteriia</taxon>
        <taxon>Sphingobacteriales</taxon>
        <taxon>Sphingobacteriaceae</taxon>
        <taxon>Mucilaginibacter</taxon>
    </lineage>
</organism>
<dbReference type="EMBL" id="JBHLTS010000075">
    <property type="protein sequence ID" value="MFC0517542.1"/>
    <property type="molecule type" value="Genomic_DNA"/>
</dbReference>
<feature type="region of interest" description="Disordered" evidence="1">
    <location>
        <begin position="1"/>
        <end position="42"/>
    </location>
</feature>
<reference evidence="2 3" key="1">
    <citation type="submission" date="2024-09" db="EMBL/GenBank/DDBJ databases">
        <authorList>
            <person name="Sun Q."/>
            <person name="Mori K."/>
        </authorList>
    </citation>
    <scope>NUCLEOTIDE SEQUENCE [LARGE SCALE GENOMIC DNA]</scope>
    <source>
        <strain evidence="2 3">NCAIM B.02415</strain>
    </source>
</reference>
<keyword evidence="3" id="KW-1185">Reference proteome</keyword>
<sequence>MQLVANLTGAESSKIPSFDEILMYSGGDDPLEGDWNDQEDEDFDDILDDKEDLHEIQVDDDRGEPDPEDDDHLPDDDLQ</sequence>
<protein>
    <submittedName>
        <fullName evidence="2">Uncharacterized protein</fullName>
    </submittedName>
</protein>
<accession>A0ABV6LDJ1</accession>
<evidence type="ECO:0000313" key="3">
    <source>
        <dbReference type="Proteomes" id="UP001589828"/>
    </source>
</evidence>
<feature type="region of interest" description="Disordered" evidence="1">
    <location>
        <begin position="55"/>
        <end position="79"/>
    </location>
</feature>
<feature type="compositionally biased region" description="Acidic residues" evidence="1">
    <location>
        <begin position="29"/>
        <end position="42"/>
    </location>
</feature>
<proteinExistence type="predicted"/>
<comment type="caution">
    <text evidence="2">The sequence shown here is derived from an EMBL/GenBank/DDBJ whole genome shotgun (WGS) entry which is preliminary data.</text>
</comment>
<evidence type="ECO:0000313" key="2">
    <source>
        <dbReference type="EMBL" id="MFC0517542.1"/>
    </source>
</evidence>
<evidence type="ECO:0000256" key="1">
    <source>
        <dbReference type="SAM" id="MobiDB-lite"/>
    </source>
</evidence>
<name>A0ABV6LDJ1_9SPHI</name>